<sequence length="313" mass="35302">MDDDEKDQKSARKDDVTMCTTTTTITTTTTTTPTTTSTFNGTVTAVSPTLTNQCYYHGLLPREDVKFLLKNNGDFLVRVSQPRQNDSERQIIISVMADKDAGHQIGVRHIVVRKQMGKYQVEEPHRFDLMQDLIDHFVKSKTPVLSNVSTTILVTPIGRQKWELRHSDIELTKRLGAGVYGEVYRGKMEQKNHHIDIAVKSAKTATLTKEGVKEMMREARMMRSYLHPNVVRIYGVALDDDPIMIVMELVRGGALQDYLKKNAGKISDSEKLNHMASSAAWGLEYLHSRSCIHRGNIPFNSQGTVSKCHPRNS</sequence>
<dbReference type="WBParaSite" id="PS1159_v2.g15953.t1">
    <property type="protein sequence ID" value="PS1159_v2.g15953.t1"/>
    <property type="gene ID" value="PS1159_v2.g15953"/>
</dbReference>
<protein>
    <submittedName>
        <fullName evidence="2">Tyrosine-protein kinase</fullName>
    </submittedName>
</protein>
<dbReference type="Proteomes" id="UP000887580">
    <property type="component" value="Unplaced"/>
</dbReference>
<proteinExistence type="predicted"/>
<accession>A0AC35FC84</accession>
<name>A0AC35FC84_9BILA</name>
<evidence type="ECO:0000313" key="1">
    <source>
        <dbReference type="Proteomes" id="UP000887580"/>
    </source>
</evidence>
<evidence type="ECO:0000313" key="2">
    <source>
        <dbReference type="WBParaSite" id="PS1159_v2.g15953.t1"/>
    </source>
</evidence>
<reference evidence="2" key="1">
    <citation type="submission" date="2022-11" db="UniProtKB">
        <authorList>
            <consortium name="WormBaseParasite"/>
        </authorList>
    </citation>
    <scope>IDENTIFICATION</scope>
</reference>
<organism evidence="1 2">
    <name type="scientific">Panagrolaimus sp. PS1159</name>
    <dbReference type="NCBI Taxonomy" id="55785"/>
    <lineage>
        <taxon>Eukaryota</taxon>
        <taxon>Metazoa</taxon>
        <taxon>Ecdysozoa</taxon>
        <taxon>Nematoda</taxon>
        <taxon>Chromadorea</taxon>
        <taxon>Rhabditida</taxon>
        <taxon>Tylenchina</taxon>
        <taxon>Panagrolaimomorpha</taxon>
        <taxon>Panagrolaimoidea</taxon>
        <taxon>Panagrolaimidae</taxon>
        <taxon>Panagrolaimus</taxon>
    </lineage>
</organism>